<dbReference type="EMBL" id="KL197709">
    <property type="protein sequence ID" value="KDQ65038.1"/>
    <property type="molecule type" value="Genomic_DNA"/>
</dbReference>
<name>A0A067QD99_9AGAM</name>
<evidence type="ECO:0000256" key="1">
    <source>
        <dbReference type="SAM" id="MobiDB-lite"/>
    </source>
</evidence>
<dbReference type="AlphaFoldDB" id="A0A067QD99"/>
<organism evidence="2 3">
    <name type="scientific">Jaapia argillacea MUCL 33604</name>
    <dbReference type="NCBI Taxonomy" id="933084"/>
    <lineage>
        <taxon>Eukaryota</taxon>
        <taxon>Fungi</taxon>
        <taxon>Dikarya</taxon>
        <taxon>Basidiomycota</taxon>
        <taxon>Agaricomycotina</taxon>
        <taxon>Agaricomycetes</taxon>
        <taxon>Agaricomycetidae</taxon>
        <taxon>Jaapiales</taxon>
        <taxon>Jaapiaceae</taxon>
        <taxon>Jaapia</taxon>
    </lineage>
</organism>
<gene>
    <name evidence="2" type="ORF">JAAARDRAFT_246463</name>
</gene>
<reference evidence="3" key="1">
    <citation type="journal article" date="2014" name="Proc. Natl. Acad. Sci. U.S.A.">
        <title>Extensive sampling of basidiomycete genomes demonstrates inadequacy of the white-rot/brown-rot paradigm for wood decay fungi.</title>
        <authorList>
            <person name="Riley R."/>
            <person name="Salamov A.A."/>
            <person name="Brown D.W."/>
            <person name="Nagy L.G."/>
            <person name="Floudas D."/>
            <person name="Held B.W."/>
            <person name="Levasseur A."/>
            <person name="Lombard V."/>
            <person name="Morin E."/>
            <person name="Otillar R."/>
            <person name="Lindquist E.A."/>
            <person name="Sun H."/>
            <person name="LaButti K.M."/>
            <person name="Schmutz J."/>
            <person name="Jabbour D."/>
            <person name="Luo H."/>
            <person name="Baker S.E."/>
            <person name="Pisabarro A.G."/>
            <person name="Walton J.D."/>
            <person name="Blanchette R.A."/>
            <person name="Henrissat B."/>
            <person name="Martin F."/>
            <person name="Cullen D."/>
            <person name="Hibbett D.S."/>
            <person name="Grigoriev I.V."/>
        </authorList>
    </citation>
    <scope>NUCLEOTIDE SEQUENCE [LARGE SCALE GENOMIC DNA]</scope>
    <source>
        <strain evidence="3">MUCL 33604</strain>
    </source>
</reference>
<keyword evidence="3" id="KW-1185">Reference proteome</keyword>
<evidence type="ECO:0000313" key="3">
    <source>
        <dbReference type="Proteomes" id="UP000027265"/>
    </source>
</evidence>
<dbReference type="HOGENOM" id="CLU_2542867_0_0_1"/>
<evidence type="ECO:0000313" key="2">
    <source>
        <dbReference type="EMBL" id="KDQ65038.1"/>
    </source>
</evidence>
<protein>
    <submittedName>
        <fullName evidence="2">Uncharacterized protein</fullName>
    </submittedName>
</protein>
<proteinExistence type="predicted"/>
<accession>A0A067QD99</accession>
<dbReference type="Proteomes" id="UP000027265">
    <property type="component" value="Unassembled WGS sequence"/>
</dbReference>
<feature type="region of interest" description="Disordered" evidence="1">
    <location>
        <begin position="1"/>
        <end position="30"/>
    </location>
</feature>
<dbReference type="InParanoid" id="A0A067QD99"/>
<sequence>MIDSVPDLQWSPGRNPLTAPPKFTPWPRGRHPSNRQFFLPPSYTSTFIIHLKVKFLSVGITTSSRTTESVRFKRDGLHSIGER</sequence>